<sequence>MQTEIASAILARLASVSSEGPSAVSMSQIKMWIVPQESEHDHDYNINDSYFEVLLSRTIGDLLAKGYIACSVRDGVEDGDGQMFSLTAKGARYVEELAAASLEQ</sequence>
<evidence type="ECO:0008006" key="3">
    <source>
        <dbReference type="Google" id="ProtNLM"/>
    </source>
</evidence>
<proteinExistence type="predicted"/>
<protein>
    <recommendedName>
        <fullName evidence="3">ArnR1-like winged helix-turn-helix domain-containing protein</fullName>
    </recommendedName>
</protein>
<gene>
    <name evidence="1" type="ordered locus">Ngar_c15540</name>
</gene>
<dbReference type="STRING" id="1237085.Ngar_c15540"/>
<organism evidence="1 2">
    <name type="scientific">Nitrososphaera gargensis (strain Ga9.2)</name>
    <dbReference type="NCBI Taxonomy" id="1237085"/>
    <lineage>
        <taxon>Archaea</taxon>
        <taxon>Nitrososphaerota</taxon>
        <taxon>Nitrososphaeria</taxon>
        <taxon>Nitrososphaerales</taxon>
        <taxon>Nitrososphaeraceae</taxon>
        <taxon>Nitrososphaera</taxon>
    </lineage>
</organism>
<dbReference type="HOGENOM" id="CLU_2243944_0_0_2"/>
<dbReference type="AlphaFoldDB" id="K0IHR4"/>
<reference evidence="1 2" key="1">
    <citation type="journal article" date="2012" name="Environ. Microbiol.">
        <title>The genome of the ammonia-oxidizing Candidatus Nitrososphaera gargensis: insights into metabolic versatility and environmental adaptations.</title>
        <authorList>
            <person name="Spang A."/>
            <person name="Poehlein A."/>
            <person name="Offre P."/>
            <person name="Zumbragel S."/>
            <person name="Haider S."/>
            <person name="Rychlik N."/>
            <person name="Nowka B."/>
            <person name="Schmeisser C."/>
            <person name="Lebedeva E.V."/>
            <person name="Rattei T."/>
            <person name="Bohm C."/>
            <person name="Schmid M."/>
            <person name="Galushko A."/>
            <person name="Hatzenpichler R."/>
            <person name="Weinmaier T."/>
            <person name="Daniel R."/>
            <person name="Schleper C."/>
            <person name="Spieck E."/>
            <person name="Streit W."/>
            <person name="Wagner M."/>
        </authorList>
    </citation>
    <scope>NUCLEOTIDE SEQUENCE [LARGE SCALE GENOMIC DNA]</scope>
    <source>
        <strain evidence="2">Ga9.2</strain>
    </source>
</reference>
<dbReference type="KEGG" id="nga:Ngar_c15540"/>
<dbReference type="OrthoDB" id="9167at2157"/>
<accession>K0IHR4</accession>
<keyword evidence="2" id="KW-1185">Reference proteome</keyword>
<dbReference type="GeneID" id="13797813"/>
<dbReference type="RefSeq" id="WP_015019025.1">
    <property type="nucleotide sequence ID" value="NC_018719.1"/>
</dbReference>
<dbReference type="InParanoid" id="K0IHR4"/>
<dbReference type="BioCyc" id="CNIT1237085:G1324-1552-MONOMER"/>
<name>K0IHR4_NITGG</name>
<dbReference type="Proteomes" id="UP000008037">
    <property type="component" value="Chromosome"/>
</dbReference>
<evidence type="ECO:0000313" key="2">
    <source>
        <dbReference type="Proteomes" id="UP000008037"/>
    </source>
</evidence>
<dbReference type="EMBL" id="CP002408">
    <property type="protein sequence ID" value="AFU58488.1"/>
    <property type="molecule type" value="Genomic_DNA"/>
</dbReference>
<evidence type="ECO:0000313" key="1">
    <source>
        <dbReference type="EMBL" id="AFU58488.1"/>
    </source>
</evidence>